<dbReference type="InterPro" id="IPR015866">
    <property type="entry name" value="Ser-tRNA-synth_1_N"/>
</dbReference>
<evidence type="ECO:0000256" key="11">
    <source>
        <dbReference type="ARBA" id="ARBA00039158"/>
    </source>
</evidence>
<feature type="binding site" evidence="15">
    <location>
        <position position="271"/>
    </location>
    <ligand>
        <name>L-serine</name>
        <dbReference type="ChEBI" id="CHEBI:33384"/>
    </ligand>
</feature>
<dbReference type="InterPro" id="IPR010978">
    <property type="entry name" value="tRNA-bd_arm"/>
</dbReference>
<dbReference type="Pfam" id="PF00587">
    <property type="entry name" value="tRNA-synt_2b"/>
    <property type="match status" value="1"/>
</dbReference>
<keyword evidence="8 16" id="KW-0067">ATP-binding</keyword>
<feature type="region of interest" description="Disordered" evidence="17">
    <location>
        <begin position="41"/>
        <end position="67"/>
    </location>
</feature>
<dbReference type="CDD" id="cd00770">
    <property type="entry name" value="SerRS_core"/>
    <property type="match status" value="1"/>
</dbReference>
<feature type="binding site" evidence="15">
    <location>
        <position position="294"/>
    </location>
    <ligand>
        <name>L-serine</name>
        <dbReference type="ChEBI" id="CHEBI:33384"/>
    </ligand>
</feature>
<feature type="compositionally biased region" description="Basic and acidic residues" evidence="17">
    <location>
        <begin position="45"/>
        <end position="67"/>
    </location>
</feature>
<feature type="domain" description="Aminoacyl-transfer RNA synthetases class-II family profile" evidence="18">
    <location>
        <begin position="197"/>
        <end position="418"/>
    </location>
</feature>
<keyword evidence="6 19" id="KW-0436">Ligase</keyword>
<dbReference type="InterPro" id="IPR033729">
    <property type="entry name" value="SerRS_core"/>
</dbReference>
<accession>A0A1F8FK36</accession>
<evidence type="ECO:0000313" key="19">
    <source>
        <dbReference type="EMBL" id="OGN13537.1"/>
    </source>
</evidence>
<evidence type="ECO:0000256" key="16">
    <source>
        <dbReference type="PIRSR" id="PIRSR001529-2"/>
    </source>
</evidence>
<evidence type="ECO:0000256" key="13">
    <source>
        <dbReference type="ARBA" id="ARBA00048823"/>
    </source>
</evidence>
<name>A0A1F8FK36_9BACT</name>
<feature type="binding site" evidence="16">
    <location>
        <begin position="271"/>
        <end position="273"/>
    </location>
    <ligand>
        <name>ATP</name>
        <dbReference type="ChEBI" id="CHEBI:30616"/>
    </ligand>
</feature>
<dbReference type="InterPro" id="IPR006195">
    <property type="entry name" value="aa-tRNA-synth_II"/>
</dbReference>
<keyword evidence="10" id="KW-0030">Aminoacyl-tRNA synthetase</keyword>
<dbReference type="NCBIfam" id="TIGR00414">
    <property type="entry name" value="serS"/>
    <property type="match status" value="1"/>
</dbReference>
<evidence type="ECO:0000256" key="3">
    <source>
        <dbReference type="ARBA" id="ARBA00010728"/>
    </source>
</evidence>
<evidence type="ECO:0000256" key="17">
    <source>
        <dbReference type="SAM" id="MobiDB-lite"/>
    </source>
</evidence>
<evidence type="ECO:0000256" key="6">
    <source>
        <dbReference type="ARBA" id="ARBA00022598"/>
    </source>
</evidence>
<reference evidence="19 20" key="1">
    <citation type="journal article" date="2016" name="Nat. Commun.">
        <title>Thousands of microbial genomes shed light on interconnected biogeochemical processes in an aquifer system.</title>
        <authorList>
            <person name="Anantharaman K."/>
            <person name="Brown C.T."/>
            <person name="Hug L.A."/>
            <person name="Sharon I."/>
            <person name="Castelle C.J."/>
            <person name="Probst A.J."/>
            <person name="Thomas B.C."/>
            <person name="Singh A."/>
            <person name="Wilkins M.J."/>
            <person name="Karaoz U."/>
            <person name="Brodie E.L."/>
            <person name="Williams K.H."/>
            <person name="Hubbard S.S."/>
            <person name="Banfield J.F."/>
        </authorList>
    </citation>
    <scope>NUCLEOTIDE SEQUENCE [LARGE SCALE GENOMIC DNA]</scope>
</reference>
<dbReference type="GO" id="GO:0004828">
    <property type="term" value="F:serine-tRNA ligase activity"/>
    <property type="evidence" value="ECO:0007669"/>
    <property type="project" value="UniProtKB-UniRule"/>
</dbReference>
<dbReference type="PANTHER" id="PTHR43697">
    <property type="entry name" value="SERYL-TRNA SYNTHETASE"/>
    <property type="match status" value="1"/>
</dbReference>
<dbReference type="AlphaFoldDB" id="A0A1F8FK36"/>
<dbReference type="InterPro" id="IPR042103">
    <property type="entry name" value="SerRS_1_N_sf"/>
</dbReference>
<dbReference type="GO" id="GO:0006434">
    <property type="term" value="P:seryl-tRNA aminoacylation"/>
    <property type="evidence" value="ECO:0007669"/>
    <property type="project" value="UniProtKB-UniRule"/>
</dbReference>
<evidence type="ECO:0000256" key="1">
    <source>
        <dbReference type="ARBA" id="ARBA00004496"/>
    </source>
</evidence>
<evidence type="ECO:0000256" key="2">
    <source>
        <dbReference type="ARBA" id="ARBA00005045"/>
    </source>
</evidence>
<feature type="binding site" evidence="16">
    <location>
        <begin position="287"/>
        <end position="290"/>
    </location>
    <ligand>
        <name>ATP</name>
        <dbReference type="ChEBI" id="CHEBI:30616"/>
    </ligand>
</feature>
<proteinExistence type="inferred from homology"/>
<evidence type="ECO:0000256" key="4">
    <source>
        <dbReference type="ARBA" id="ARBA00012840"/>
    </source>
</evidence>
<comment type="catalytic activity">
    <reaction evidence="13">
        <text>tRNA(Ser) + L-serine + ATP = L-seryl-tRNA(Ser) + AMP + diphosphate + H(+)</text>
        <dbReference type="Rhea" id="RHEA:12292"/>
        <dbReference type="Rhea" id="RHEA-COMP:9669"/>
        <dbReference type="Rhea" id="RHEA-COMP:9703"/>
        <dbReference type="ChEBI" id="CHEBI:15378"/>
        <dbReference type="ChEBI" id="CHEBI:30616"/>
        <dbReference type="ChEBI" id="CHEBI:33019"/>
        <dbReference type="ChEBI" id="CHEBI:33384"/>
        <dbReference type="ChEBI" id="CHEBI:78442"/>
        <dbReference type="ChEBI" id="CHEBI:78533"/>
        <dbReference type="ChEBI" id="CHEBI:456215"/>
        <dbReference type="EC" id="6.1.1.11"/>
    </reaction>
</comment>
<dbReference type="InterPro" id="IPR045864">
    <property type="entry name" value="aa-tRNA-synth_II/BPL/LPL"/>
</dbReference>
<evidence type="ECO:0000256" key="9">
    <source>
        <dbReference type="ARBA" id="ARBA00022917"/>
    </source>
</evidence>
<comment type="similarity">
    <text evidence="3">Belongs to the class-II aminoacyl-tRNA synthetase family. Type-1 seryl-tRNA synthetase subfamily.</text>
</comment>
<protein>
    <recommendedName>
        <fullName evidence="11 14">Serine--tRNA ligase</fullName>
        <ecNumber evidence="4 14">6.1.1.11</ecNumber>
    </recommendedName>
</protein>
<evidence type="ECO:0000256" key="5">
    <source>
        <dbReference type="ARBA" id="ARBA00022490"/>
    </source>
</evidence>
<dbReference type="InterPro" id="IPR002317">
    <property type="entry name" value="Ser-tRNA-ligase_type_1"/>
</dbReference>
<dbReference type="InterPro" id="IPR002314">
    <property type="entry name" value="aa-tRNA-synt_IIb"/>
</dbReference>
<dbReference type="SUPFAM" id="SSF46589">
    <property type="entry name" value="tRNA-binding arm"/>
    <property type="match status" value="1"/>
</dbReference>
<evidence type="ECO:0000256" key="14">
    <source>
        <dbReference type="NCBIfam" id="TIGR00414"/>
    </source>
</evidence>
<comment type="catalytic activity">
    <reaction evidence="12">
        <text>tRNA(Sec) + L-serine + ATP = L-seryl-tRNA(Sec) + AMP + diphosphate + H(+)</text>
        <dbReference type="Rhea" id="RHEA:42580"/>
        <dbReference type="Rhea" id="RHEA-COMP:9742"/>
        <dbReference type="Rhea" id="RHEA-COMP:10128"/>
        <dbReference type="ChEBI" id="CHEBI:15378"/>
        <dbReference type="ChEBI" id="CHEBI:30616"/>
        <dbReference type="ChEBI" id="CHEBI:33019"/>
        <dbReference type="ChEBI" id="CHEBI:33384"/>
        <dbReference type="ChEBI" id="CHEBI:78442"/>
        <dbReference type="ChEBI" id="CHEBI:78533"/>
        <dbReference type="ChEBI" id="CHEBI:456215"/>
        <dbReference type="EC" id="6.1.1.11"/>
    </reaction>
</comment>
<evidence type="ECO:0000313" key="20">
    <source>
        <dbReference type="Proteomes" id="UP000178197"/>
    </source>
</evidence>
<feature type="site" description="Important for serine binding" evidence="15">
    <location>
        <position position="393"/>
    </location>
</feature>
<organism evidence="19 20">
    <name type="scientific">Candidatus Yanofskybacteria bacterium RIFCSPHIGHO2_02_FULL_43_15c</name>
    <dbReference type="NCBI Taxonomy" id="1802679"/>
    <lineage>
        <taxon>Bacteria</taxon>
        <taxon>Candidatus Yanofskyibacteriota</taxon>
    </lineage>
</organism>
<keyword evidence="5" id="KW-0963">Cytoplasm</keyword>
<dbReference type="SUPFAM" id="SSF55681">
    <property type="entry name" value="Class II aaRS and biotin synthetases"/>
    <property type="match status" value="1"/>
</dbReference>
<dbReference type="Gene3D" id="3.30.930.10">
    <property type="entry name" value="Bira Bifunctional Protein, Domain 2"/>
    <property type="match status" value="1"/>
</dbReference>
<dbReference type="Pfam" id="PF02403">
    <property type="entry name" value="Seryl_tRNA_N"/>
    <property type="match status" value="1"/>
</dbReference>
<keyword evidence="9" id="KW-0648">Protein biosynthesis</keyword>
<feature type="binding site" evidence="15">
    <location>
        <position position="391"/>
    </location>
    <ligand>
        <name>L-serine</name>
        <dbReference type="ChEBI" id="CHEBI:33384"/>
    </ligand>
</feature>
<dbReference type="PIRSF" id="PIRSF001529">
    <property type="entry name" value="Ser-tRNA-synth_IIa"/>
    <property type="match status" value="1"/>
</dbReference>
<evidence type="ECO:0000256" key="12">
    <source>
        <dbReference type="ARBA" id="ARBA00047929"/>
    </source>
</evidence>
<gene>
    <name evidence="19" type="ORF">A3C71_02505</name>
</gene>
<dbReference type="GO" id="GO:0005737">
    <property type="term" value="C:cytoplasm"/>
    <property type="evidence" value="ECO:0007669"/>
    <property type="project" value="UniProtKB-SubCell"/>
</dbReference>
<keyword evidence="7" id="KW-0547">Nucleotide-binding</keyword>
<dbReference type="PROSITE" id="PS50862">
    <property type="entry name" value="AA_TRNA_LIGASE_II"/>
    <property type="match status" value="1"/>
</dbReference>
<dbReference type="PRINTS" id="PR00981">
    <property type="entry name" value="TRNASYNTHSER"/>
</dbReference>
<feature type="binding site" evidence="16">
    <location>
        <begin position="358"/>
        <end position="361"/>
    </location>
    <ligand>
        <name>ATP</name>
        <dbReference type="ChEBI" id="CHEBI:30616"/>
    </ligand>
</feature>
<evidence type="ECO:0000259" key="18">
    <source>
        <dbReference type="PROSITE" id="PS50862"/>
    </source>
</evidence>
<evidence type="ECO:0000256" key="15">
    <source>
        <dbReference type="PIRSR" id="PIRSR001529-1"/>
    </source>
</evidence>
<dbReference type="GO" id="GO:0005524">
    <property type="term" value="F:ATP binding"/>
    <property type="evidence" value="ECO:0007669"/>
    <property type="project" value="UniProtKB-KW"/>
</dbReference>
<comment type="subcellular location">
    <subcellularLocation>
        <location evidence="1">Cytoplasm</location>
    </subcellularLocation>
</comment>
<sequence>MLDIKLIRSNPEKIKEALEKRHVKVEVDKILELDSCRRSLTAELDETRAEQNKRSKGGPKEPDELRELKKLKEKVKGLEEELKNVEQEFESAMYTLPNIPFDEVPTGKDEKDNQVLREVGKKPKFDFEPLSYIDLGEKLDWVDMERAAKVSGARFGYLKHEAPLLEFALINFTLERLTDSKFINKVAKKNKLTVPTKSFIPLVPPVMIKPEAFRAMGKLDPGQEEERYFLPKDELYLIGSAEHTTGAMHWEEILPAENLPHRHIAFSTAFRREAGSYGKDTRGLFRVHQFDKLEMFSFVKPEESRAEHDLFLALQEEMMQELKIPYRAMLICAGDMVWTDAKQYDLESWFPSQNTYRETHSTSNSTDFQSRRLKVRFKNKKQEMKFVHTINGTAFAIGRSMLAIMENYQTKSGSVKIPKALHKYMFGIKEIKARK</sequence>
<evidence type="ECO:0000256" key="8">
    <source>
        <dbReference type="ARBA" id="ARBA00022840"/>
    </source>
</evidence>
<dbReference type="Proteomes" id="UP000178197">
    <property type="component" value="Unassembled WGS sequence"/>
</dbReference>
<evidence type="ECO:0000256" key="10">
    <source>
        <dbReference type="ARBA" id="ARBA00023146"/>
    </source>
</evidence>
<comment type="pathway">
    <text evidence="2">Aminoacyl-tRNA biosynthesis; selenocysteinyl-tRNA(Sec) biosynthesis; L-seryl-tRNA(Sec) from L-serine and tRNA(Sec): step 1/1.</text>
</comment>
<evidence type="ECO:0000256" key="7">
    <source>
        <dbReference type="ARBA" id="ARBA00022741"/>
    </source>
</evidence>
<dbReference type="EMBL" id="MGJT01000005">
    <property type="protein sequence ID" value="OGN13537.1"/>
    <property type="molecule type" value="Genomic_DNA"/>
</dbReference>
<dbReference type="PANTHER" id="PTHR43697:SF1">
    <property type="entry name" value="SERINE--TRNA LIGASE"/>
    <property type="match status" value="1"/>
</dbReference>
<dbReference type="Gene3D" id="1.10.287.40">
    <property type="entry name" value="Serine-tRNA synthetase, tRNA binding domain"/>
    <property type="match status" value="1"/>
</dbReference>
<comment type="caution">
    <text evidence="19">The sequence shown here is derived from an EMBL/GenBank/DDBJ whole genome shotgun (WGS) entry which is preliminary data.</text>
</comment>
<dbReference type="EC" id="6.1.1.11" evidence="4 14"/>